<feature type="compositionally biased region" description="Basic and acidic residues" evidence="5">
    <location>
        <begin position="536"/>
        <end position="555"/>
    </location>
</feature>
<proteinExistence type="predicted"/>
<evidence type="ECO:0000256" key="2">
    <source>
        <dbReference type="ARBA" id="ARBA00022692"/>
    </source>
</evidence>
<keyword evidence="3 6" id="KW-1133">Transmembrane helix</keyword>
<evidence type="ECO:0000256" key="6">
    <source>
        <dbReference type="SAM" id="Phobius"/>
    </source>
</evidence>
<name>A0A8H7F0V2_AGABI</name>
<keyword evidence="4 6" id="KW-0472">Membrane</keyword>
<evidence type="ECO:0000313" key="8">
    <source>
        <dbReference type="Proteomes" id="UP000629468"/>
    </source>
</evidence>
<dbReference type="SUPFAM" id="SSF103473">
    <property type="entry name" value="MFS general substrate transporter"/>
    <property type="match status" value="1"/>
</dbReference>
<evidence type="ECO:0000256" key="1">
    <source>
        <dbReference type="ARBA" id="ARBA00004141"/>
    </source>
</evidence>
<feature type="transmembrane region" description="Helical" evidence="6">
    <location>
        <begin position="310"/>
        <end position="330"/>
    </location>
</feature>
<feature type="transmembrane region" description="Helical" evidence="6">
    <location>
        <begin position="490"/>
        <end position="510"/>
    </location>
</feature>
<dbReference type="Gene3D" id="1.20.1250.20">
    <property type="entry name" value="MFS general substrate transporter like domains"/>
    <property type="match status" value="1"/>
</dbReference>
<dbReference type="InterPro" id="IPR011701">
    <property type="entry name" value="MFS"/>
</dbReference>
<dbReference type="InterPro" id="IPR036259">
    <property type="entry name" value="MFS_trans_sf"/>
</dbReference>
<organism evidence="7 8">
    <name type="scientific">Agaricus bisporus var. burnettii</name>
    <dbReference type="NCBI Taxonomy" id="192524"/>
    <lineage>
        <taxon>Eukaryota</taxon>
        <taxon>Fungi</taxon>
        <taxon>Dikarya</taxon>
        <taxon>Basidiomycota</taxon>
        <taxon>Agaricomycotina</taxon>
        <taxon>Agaricomycetes</taxon>
        <taxon>Agaricomycetidae</taxon>
        <taxon>Agaricales</taxon>
        <taxon>Agaricineae</taxon>
        <taxon>Agaricaceae</taxon>
        <taxon>Agaricus</taxon>
    </lineage>
</organism>
<evidence type="ECO:0000256" key="3">
    <source>
        <dbReference type="ARBA" id="ARBA00022989"/>
    </source>
</evidence>
<dbReference type="AlphaFoldDB" id="A0A8H7F0V2"/>
<accession>A0A8H7F0V2</accession>
<evidence type="ECO:0000256" key="4">
    <source>
        <dbReference type="ARBA" id="ARBA00023136"/>
    </source>
</evidence>
<evidence type="ECO:0000256" key="5">
    <source>
        <dbReference type="SAM" id="MobiDB-lite"/>
    </source>
</evidence>
<dbReference type="GO" id="GO:0016020">
    <property type="term" value="C:membrane"/>
    <property type="evidence" value="ECO:0007669"/>
    <property type="project" value="UniProtKB-SubCell"/>
</dbReference>
<keyword evidence="2 6" id="KW-0812">Transmembrane</keyword>
<protein>
    <recommendedName>
        <fullName evidence="9">Major facilitator superfamily (MFS) profile domain-containing protein</fullName>
    </recommendedName>
</protein>
<feature type="transmembrane region" description="Helical" evidence="6">
    <location>
        <begin position="100"/>
        <end position="119"/>
    </location>
</feature>
<dbReference type="PANTHER" id="PTHR23507:SF1">
    <property type="entry name" value="FI18259P1-RELATED"/>
    <property type="match status" value="1"/>
</dbReference>
<feature type="transmembrane region" description="Helical" evidence="6">
    <location>
        <begin position="131"/>
        <end position="151"/>
    </location>
</feature>
<feature type="transmembrane region" description="Helical" evidence="6">
    <location>
        <begin position="163"/>
        <end position="188"/>
    </location>
</feature>
<feature type="region of interest" description="Disordered" evidence="5">
    <location>
        <begin position="521"/>
        <end position="580"/>
    </location>
</feature>
<dbReference type="PANTHER" id="PTHR23507">
    <property type="entry name" value="ZGC:174356"/>
    <property type="match status" value="1"/>
</dbReference>
<feature type="transmembrane region" description="Helical" evidence="6">
    <location>
        <begin position="38"/>
        <end position="55"/>
    </location>
</feature>
<dbReference type="Proteomes" id="UP000629468">
    <property type="component" value="Unassembled WGS sequence"/>
</dbReference>
<dbReference type="GO" id="GO:0022857">
    <property type="term" value="F:transmembrane transporter activity"/>
    <property type="evidence" value="ECO:0007669"/>
    <property type="project" value="InterPro"/>
</dbReference>
<comment type="subcellular location">
    <subcellularLocation>
        <location evidence="1">Membrane</location>
        <topology evidence="1">Multi-pass membrane protein</topology>
    </subcellularLocation>
</comment>
<evidence type="ECO:0008006" key="9">
    <source>
        <dbReference type="Google" id="ProtNLM"/>
    </source>
</evidence>
<dbReference type="Pfam" id="PF07690">
    <property type="entry name" value="MFS_1"/>
    <property type="match status" value="1"/>
</dbReference>
<dbReference type="EMBL" id="JABXXO010000008">
    <property type="protein sequence ID" value="KAF7771578.1"/>
    <property type="molecule type" value="Genomic_DNA"/>
</dbReference>
<feature type="transmembrane region" description="Helical" evidence="6">
    <location>
        <begin position="278"/>
        <end position="298"/>
    </location>
</feature>
<gene>
    <name evidence="7" type="ORF">Agabi119p4_5889</name>
</gene>
<comment type="caution">
    <text evidence="7">The sequence shown here is derived from an EMBL/GenBank/DDBJ whole genome shotgun (WGS) entry which is preliminary data.</text>
</comment>
<feature type="transmembrane region" description="Helical" evidence="6">
    <location>
        <begin position="200"/>
        <end position="219"/>
    </location>
</feature>
<feature type="transmembrane region" description="Helical" evidence="6">
    <location>
        <begin position="350"/>
        <end position="368"/>
    </location>
</feature>
<evidence type="ECO:0000313" key="7">
    <source>
        <dbReference type="EMBL" id="KAF7771578.1"/>
    </source>
</evidence>
<feature type="transmembrane region" description="Helical" evidence="6">
    <location>
        <begin position="231"/>
        <end position="250"/>
    </location>
</feature>
<reference evidence="7 8" key="1">
    <citation type="journal article" name="Sci. Rep.">
        <title>Telomere-to-telomere assembled and centromere annotated genomes of the two main subspecies of the button mushroom Agaricus bisporus reveal especially polymorphic chromosome ends.</title>
        <authorList>
            <person name="Sonnenberg A.S.M."/>
            <person name="Sedaghat-Telgerd N."/>
            <person name="Lavrijssen B."/>
            <person name="Ohm R.A."/>
            <person name="Hendrickx P.M."/>
            <person name="Scholtmeijer K."/>
            <person name="Baars J.J.P."/>
            <person name="van Peer A."/>
        </authorList>
    </citation>
    <scope>NUCLEOTIDE SEQUENCE [LARGE SCALE GENOMIC DNA]</scope>
    <source>
        <strain evidence="7 8">H119_p4</strain>
    </source>
</reference>
<sequence length="580" mass="62619">MHPHHHTGHEEENSLIARDDVQHQPFRTTLPFVRYRAHTYWLLPVILVFSMSRGITSSPRIQVYKAIACRALMDNSTDFTSLADLPGCDSSDVQARAAKIQAGVITCMSVLSAISTGFWSRLGDAHGRKPILITFMSGALVMEAVFVLVMRQNSFFGRHAEQLIYLGPAAEGFVGGLSTFNGVVHAYVADCTRHGSRSKVFSTIQGIVFVGLSLGPWFGGLFLPKTGYSHSFFLCSIGLLICTILYVLFICPESKFPSETADNSPSDFQRLKHSPIQAMRHVSVKFITALLSPLFVFAPQRIRGTNKRSWNMTLVGLSFLIYCISIGVYSAKYLYAQHVYTWTTAQLGNLLLSPVFTLTSCIVVIHYLKPKRSSPGSQPSPSDVAAELVFDKYLAQISLLVDGLADALVAAISNKSQATFVVLSCLSSFTSGGNPALQSLAAVCLHALGHSDEAGTLFGALGVLNSLAHIISPTLYATTYGATVASFPQAIFVLAACLLFTIVALLLGVWPASVIPNSTALSDPETNPLSGDFSDPTDHSEDFLPSDSIDRESGTDYKYNGIGTSPPRTGSGGFDASHHS</sequence>